<organism evidence="2 3">
    <name type="scientific">Candidatus Brocadia carolinensis</name>
    <dbReference type="NCBI Taxonomy" id="1004156"/>
    <lineage>
        <taxon>Bacteria</taxon>
        <taxon>Pseudomonadati</taxon>
        <taxon>Planctomycetota</taxon>
        <taxon>Candidatus Brocadiia</taxon>
        <taxon>Candidatus Brocadiales</taxon>
        <taxon>Candidatus Brocadiaceae</taxon>
        <taxon>Candidatus Brocadia</taxon>
    </lineage>
</organism>
<evidence type="ECO:0000256" key="1">
    <source>
        <dbReference type="PROSITE-ProRule" id="PRU00339"/>
    </source>
</evidence>
<accession>A0A1V4AUJ0</accession>
<dbReference type="SUPFAM" id="SSF48452">
    <property type="entry name" value="TPR-like"/>
    <property type="match status" value="1"/>
</dbReference>
<evidence type="ECO:0000313" key="2">
    <source>
        <dbReference type="EMBL" id="OOP56746.1"/>
    </source>
</evidence>
<proteinExistence type="predicted"/>
<evidence type="ECO:0000313" key="3">
    <source>
        <dbReference type="Proteomes" id="UP000189681"/>
    </source>
</evidence>
<reference evidence="2 3" key="1">
    <citation type="journal article" date="2017" name="Water Res.">
        <title>Discovery and metagenomic analysis of an anammox bacterial enrichment related to Candidatus "Brocadia caroliniensis" in a full-scale glycerol-fed nitritation-denitritation separate centrate treatment process.</title>
        <authorList>
            <person name="Park H."/>
            <person name="Brotto A.C."/>
            <person name="van Loosdrecht M.C."/>
            <person name="Chandran K."/>
        </authorList>
    </citation>
    <scope>NUCLEOTIDE SEQUENCE [LARGE SCALE GENOMIC DNA]</scope>
    <source>
        <strain evidence="2">26THWARD</strain>
    </source>
</reference>
<dbReference type="Proteomes" id="UP000189681">
    <property type="component" value="Unassembled WGS sequence"/>
</dbReference>
<feature type="repeat" description="TPR" evidence="1">
    <location>
        <begin position="41"/>
        <end position="74"/>
    </location>
</feature>
<dbReference type="InterPro" id="IPR019734">
    <property type="entry name" value="TPR_rpt"/>
</dbReference>
<dbReference type="Gene3D" id="1.25.40.10">
    <property type="entry name" value="Tetratricopeptide repeat domain"/>
    <property type="match status" value="1"/>
</dbReference>
<comment type="caution">
    <text evidence="2">The sequence shown here is derived from an EMBL/GenBank/DDBJ whole genome shotgun (WGS) entry which is preliminary data.</text>
</comment>
<name>A0A1V4AUJ0_9BACT</name>
<dbReference type="STRING" id="1004156.AYP45_06935"/>
<sequence>MKSIFISILIVVLNASLFILVPRQPLAQDKSGFESNRSATNNYYLKTAKMYFGLNDFTKAIDALALAILLEPHNTEAQKLLKESRRLLEEKKCPAGISIWS</sequence>
<dbReference type="AlphaFoldDB" id="A0A1V4AUJ0"/>
<keyword evidence="1" id="KW-0802">TPR repeat</keyword>
<protein>
    <submittedName>
        <fullName evidence="2">Uncharacterized protein</fullName>
    </submittedName>
</protein>
<dbReference type="InterPro" id="IPR011990">
    <property type="entry name" value="TPR-like_helical_dom_sf"/>
</dbReference>
<dbReference type="PROSITE" id="PS50005">
    <property type="entry name" value="TPR"/>
    <property type="match status" value="1"/>
</dbReference>
<gene>
    <name evidence="2" type="ORF">AYP45_06935</name>
</gene>
<dbReference type="EMBL" id="AYTS01000061">
    <property type="protein sequence ID" value="OOP56746.1"/>
    <property type="molecule type" value="Genomic_DNA"/>
</dbReference>